<dbReference type="PANTHER" id="PTHR12385:SF88">
    <property type="entry name" value="CHOLINE TRANSPORTER-LIKE PROTEIN CTL1"/>
    <property type="match status" value="1"/>
</dbReference>
<evidence type="ECO:0000256" key="5">
    <source>
        <dbReference type="ARBA" id="ARBA00023136"/>
    </source>
</evidence>
<reference evidence="9" key="1">
    <citation type="journal article" date="2018" name="Nat. Microbiol.">
        <title>Leveraging single-cell genomics to expand the fungal tree of life.</title>
        <authorList>
            <person name="Ahrendt S.R."/>
            <person name="Quandt C.A."/>
            <person name="Ciobanu D."/>
            <person name="Clum A."/>
            <person name="Salamov A."/>
            <person name="Andreopoulos B."/>
            <person name="Cheng J.F."/>
            <person name="Woyke T."/>
            <person name="Pelin A."/>
            <person name="Henrissat B."/>
            <person name="Reynolds N.K."/>
            <person name="Benny G.L."/>
            <person name="Smith M.E."/>
            <person name="James T.Y."/>
            <person name="Grigoriev I.V."/>
        </authorList>
    </citation>
    <scope>NUCLEOTIDE SEQUENCE [LARGE SCALE GENOMIC DNA]</scope>
    <source>
        <strain evidence="9">RSA 1356</strain>
    </source>
</reference>
<feature type="transmembrane region" description="Helical" evidence="6">
    <location>
        <begin position="207"/>
        <end position="227"/>
    </location>
</feature>
<evidence type="ECO:0000256" key="7">
    <source>
        <dbReference type="SAM" id="MobiDB-lite"/>
    </source>
</evidence>
<name>A0A4P9XWH4_9FUNG</name>
<feature type="transmembrane region" description="Helical" evidence="6">
    <location>
        <begin position="285"/>
        <end position="312"/>
    </location>
</feature>
<protein>
    <recommendedName>
        <fullName evidence="6">Protein PNS1</fullName>
    </recommendedName>
</protein>
<feature type="transmembrane region" description="Helical" evidence="6">
    <location>
        <begin position="408"/>
        <end position="429"/>
    </location>
</feature>
<dbReference type="GO" id="GO:0005886">
    <property type="term" value="C:plasma membrane"/>
    <property type="evidence" value="ECO:0007669"/>
    <property type="project" value="UniProtKB-SubCell"/>
</dbReference>
<dbReference type="GO" id="GO:0022857">
    <property type="term" value="F:transmembrane transporter activity"/>
    <property type="evidence" value="ECO:0007669"/>
    <property type="project" value="UniProtKB-UniRule"/>
</dbReference>
<feature type="region of interest" description="Disordered" evidence="7">
    <location>
        <begin position="49"/>
        <end position="80"/>
    </location>
</feature>
<accession>A0A4P9XWH4</accession>
<feature type="transmembrane region" description="Helical" evidence="6">
    <location>
        <begin position="239"/>
        <end position="257"/>
    </location>
</feature>
<keyword evidence="4 6" id="KW-1133">Transmembrane helix</keyword>
<evidence type="ECO:0000313" key="8">
    <source>
        <dbReference type="EMBL" id="RKP10677.1"/>
    </source>
</evidence>
<keyword evidence="5 6" id="KW-0472">Membrane</keyword>
<proteinExistence type="inferred from homology"/>
<feature type="transmembrane region" description="Helical" evidence="6">
    <location>
        <begin position="132"/>
        <end position="153"/>
    </location>
</feature>
<feature type="transmembrane region" description="Helical" evidence="6">
    <location>
        <begin position="435"/>
        <end position="461"/>
    </location>
</feature>
<evidence type="ECO:0000256" key="6">
    <source>
        <dbReference type="RuleBase" id="RU368066"/>
    </source>
</evidence>
<evidence type="ECO:0000256" key="1">
    <source>
        <dbReference type="ARBA" id="ARBA00004141"/>
    </source>
</evidence>
<evidence type="ECO:0000256" key="4">
    <source>
        <dbReference type="ARBA" id="ARBA00022989"/>
    </source>
</evidence>
<comment type="subcellular location">
    <subcellularLocation>
        <location evidence="6">Cell membrane</location>
        <topology evidence="6">Multi-pass membrane protein</topology>
    </subcellularLocation>
    <subcellularLocation>
        <location evidence="1">Membrane</location>
        <topology evidence="1">Multi-pass membrane protein</topology>
    </subcellularLocation>
</comment>
<dbReference type="PANTHER" id="PTHR12385">
    <property type="entry name" value="CHOLINE TRANSPORTER-LIKE (SLC FAMILY 44)"/>
    <property type="match status" value="1"/>
</dbReference>
<comment type="function">
    <text evidence="6">Probably involved in transport through the plasma membrane.</text>
</comment>
<evidence type="ECO:0000313" key="9">
    <source>
        <dbReference type="Proteomes" id="UP000271241"/>
    </source>
</evidence>
<gene>
    <name evidence="8" type="ORF">THASP1DRAFT_27560</name>
</gene>
<keyword evidence="9" id="KW-1185">Reference proteome</keyword>
<feature type="transmembrane region" description="Helical" evidence="6">
    <location>
        <begin position="482"/>
        <end position="503"/>
    </location>
</feature>
<dbReference type="OrthoDB" id="420519at2759"/>
<dbReference type="AlphaFoldDB" id="A0A4P9XWH4"/>
<feature type="transmembrane region" description="Helical" evidence="6">
    <location>
        <begin position="515"/>
        <end position="533"/>
    </location>
</feature>
<evidence type="ECO:0000256" key="3">
    <source>
        <dbReference type="ARBA" id="ARBA00022692"/>
    </source>
</evidence>
<keyword evidence="3 6" id="KW-0812">Transmembrane</keyword>
<dbReference type="Proteomes" id="UP000271241">
    <property type="component" value="Unassembled WGS sequence"/>
</dbReference>
<feature type="transmembrane region" description="Helical" evidence="6">
    <location>
        <begin position="332"/>
        <end position="351"/>
    </location>
</feature>
<comment type="similarity">
    <text evidence="2 6">Belongs to the CTL (choline transporter-like) family.</text>
</comment>
<dbReference type="Pfam" id="PF04515">
    <property type="entry name" value="Choline_transpo"/>
    <property type="match status" value="1"/>
</dbReference>
<sequence>MMDPDAEHGDGTRTVAAAQRVALLSSQPTEYFDAPSVFYSVQDIASFSDTSPHGTPSADIPLGTASFQSEGPPSASDIYAEDRPDADILTESHSMTDRLIPKALAHEARSSTAGPPTSPAGQPRVHRDRPFAVLYMVSLAVFFISGLAMLFTTDSSTLGSLLPRSLYAALKNSLGYVGMLLVILCAIGATWLFLLRRYVRILVRVNILLVPVIAMAIFTWAMIEAFASPVLVNQTPSGGMIAASITALLTAGGYSYYMRKRWSRLQDSINIIELSLDVLKANPDLLAVGAFLTAVYIAFAALWLVFFNRVMLLGGVVPSPRGEPATWVPDSGAGWLAFFYVSFFFWTANVLNDVQRIATANVVSQWYFNREASGSMVGKSAAPALGVAAGQQLGTAAFSASIITVTRLIRTVTFIASRLFFIRAGVIVVQGMQRWLIRSLASVSGFTPAYAGITGLGFLDSTREVTRMFRRNLVHRFDTDRTVRVVLTLTSVGLAAISGLSVYTYAAQTLHTPHAALVATIGGSVQFFVSRFYTRVMTAISDAIFLCWTIDRDQNVNRCPAAHQAFAQAETA</sequence>
<feature type="transmembrane region" description="Helical" evidence="6">
    <location>
        <begin position="173"/>
        <end position="195"/>
    </location>
</feature>
<dbReference type="EMBL" id="KZ992442">
    <property type="protein sequence ID" value="RKP10677.1"/>
    <property type="molecule type" value="Genomic_DNA"/>
</dbReference>
<organism evidence="8 9">
    <name type="scientific">Thamnocephalis sphaerospora</name>
    <dbReference type="NCBI Taxonomy" id="78915"/>
    <lineage>
        <taxon>Eukaryota</taxon>
        <taxon>Fungi</taxon>
        <taxon>Fungi incertae sedis</taxon>
        <taxon>Zoopagomycota</taxon>
        <taxon>Zoopagomycotina</taxon>
        <taxon>Zoopagomycetes</taxon>
        <taxon>Zoopagales</taxon>
        <taxon>Sigmoideomycetaceae</taxon>
        <taxon>Thamnocephalis</taxon>
    </lineage>
</organism>
<evidence type="ECO:0000256" key="2">
    <source>
        <dbReference type="ARBA" id="ARBA00007168"/>
    </source>
</evidence>
<dbReference type="InterPro" id="IPR007603">
    <property type="entry name" value="Choline_transptr-like"/>
</dbReference>